<dbReference type="STRING" id="765440.A0A0C3EZJ2"/>
<evidence type="ECO:0000256" key="1">
    <source>
        <dbReference type="SAM" id="MobiDB-lite"/>
    </source>
</evidence>
<evidence type="ECO:0000313" key="2">
    <source>
        <dbReference type="EMBL" id="KIM73111.1"/>
    </source>
</evidence>
<dbReference type="InParanoid" id="A0A0C3EZJ2"/>
<dbReference type="OrthoDB" id="5599163at2759"/>
<feature type="non-terminal residue" evidence="2">
    <location>
        <position position="1"/>
    </location>
</feature>
<sequence>EAAKTFTAYKKVDRKVKPVSGTFPQDALVRRSFPHDPLEGLQILSKNPPEFNPTQHITAE</sequence>
<proteinExistence type="predicted"/>
<accession>A0A0C3EZJ2</accession>
<reference evidence="3" key="2">
    <citation type="submission" date="2015-01" db="EMBL/GenBank/DDBJ databases">
        <title>Evolutionary Origins and Diversification of the Mycorrhizal Mutualists.</title>
        <authorList>
            <consortium name="DOE Joint Genome Institute"/>
            <consortium name="Mycorrhizal Genomics Consortium"/>
            <person name="Kohler A."/>
            <person name="Kuo A."/>
            <person name="Nagy L.G."/>
            <person name="Floudas D."/>
            <person name="Copeland A."/>
            <person name="Barry K.W."/>
            <person name="Cichocki N."/>
            <person name="Veneault-Fourrey C."/>
            <person name="LaButti K."/>
            <person name="Lindquist E.A."/>
            <person name="Lipzen A."/>
            <person name="Lundell T."/>
            <person name="Morin E."/>
            <person name="Murat C."/>
            <person name="Riley R."/>
            <person name="Ohm R."/>
            <person name="Sun H."/>
            <person name="Tunlid A."/>
            <person name="Henrissat B."/>
            <person name="Grigoriev I.V."/>
            <person name="Hibbett D.S."/>
            <person name="Martin F."/>
        </authorList>
    </citation>
    <scope>NUCLEOTIDE SEQUENCE [LARGE SCALE GENOMIC DNA]</scope>
    <source>
        <strain evidence="3">F 1598</strain>
    </source>
</reference>
<name>A0A0C3EZJ2_PILCF</name>
<evidence type="ECO:0000313" key="3">
    <source>
        <dbReference type="Proteomes" id="UP000054166"/>
    </source>
</evidence>
<reference evidence="2 3" key="1">
    <citation type="submission" date="2014-04" db="EMBL/GenBank/DDBJ databases">
        <authorList>
            <consortium name="DOE Joint Genome Institute"/>
            <person name="Kuo A."/>
            <person name="Tarkka M."/>
            <person name="Buscot F."/>
            <person name="Kohler A."/>
            <person name="Nagy L.G."/>
            <person name="Floudas D."/>
            <person name="Copeland A."/>
            <person name="Barry K.W."/>
            <person name="Cichocki N."/>
            <person name="Veneault-Fourrey C."/>
            <person name="LaButti K."/>
            <person name="Lindquist E.A."/>
            <person name="Lipzen A."/>
            <person name="Lundell T."/>
            <person name="Morin E."/>
            <person name="Murat C."/>
            <person name="Sun H."/>
            <person name="Tunlid A."/>
            <person name="Henrissat B."/>
            <person name="Grigoriev I.V."/>
            <person name="Hibbett D.S."/>
            <person name="Martin F."/>
            <person name="Nordberg H.P."/>
            <person name="Cantor M.N."/>
            <person name="Hua S.X."/>
        </authorList>
    </citation>
    <scope>NUCLEOTIDE SEQUENCE [LARGE SCALE GENOMIC DNA]</scope>
    <source>
        <strain evidence="2 3">F 1598</strain>
    </source>
</reference>
<protein>
    <submittedName>
        <fullName evidence="2">Uncharacterized protein</fullName>
    </submittedName>
</protein>
<gene>
    <name evidence="2" type="ORF">PILCRDRAFT_50962</name>
</gene>
<organism evidence="2 3">
    <name type="scientific">Piloderma croceum (strain F 1598)</name>
    <dbReference type="NCBI Taxonomy" id="765440"/>
    <lineage>
        <taxon>Eukaryota</taxon>
        <taxon>Fungi</taxon>
        <taxon>Dikarya</taxon>
        <taxon>Basidiomycota</taxon>
        <taxon>Agaricomycotina</taxon>
        <taxon>Agaricomycetes</taxon>
        <taxon>Agaricomycetidae</taxon>
        <taxon>Atheliales</taxon>
        <taxon>Atheliaceae</taxon>
        <taxon>Piloderma</taxon>
    </lineage>
</organism>
<feature type="region of interest" description="Disordered" evidence="1">
    <location>
        <begin position="39"/>
        <end position="60"/>
    </location>
</feature>
<dbReference type="EMBL" id="KN833092">
    <property type="protein sequence ID" value="KIM73111.1"/>
    <property type="molecule type" value="Genomic_DNA"/>
</dbReference>
<feature type="non-terminal residue" evidence="2">
    <location>
        <position position="60"/>
    </location>
</feature>
<keyword evidence="3" id="KW-1185">Reference proteome</keyword>
<dbReference type="AlphaFoldDB" id="A0A0C3EZJ2"/>
<dbReference type="Proteomes" id="UP000054166">
    <property type="component" value="Unassembled WGS sequence"/>
</dbReference>
<dbReference type="HOGENOM" id="CLU_179474_0_0_1"/>